<feature type="transmembrane region" description="Helical" evidence="1">
    <location>
        <begin position="140"/>
        <end position="164"/>
    </location>
</feature>
<evidence type="ECO:0000313" key="2">
    <source>
        <dbReference type="EMBL" id="WOC51168.1"/>
    </source>
</evidence>
<accession>A0AAU0EYE3</accession>
<dbReference type="RefSeq" id="WP_327984829.1">
    <property type="nucleotide sequence ID" value="NZ_CP136426.1"/>
</dbReference>
<dbReference type="KEGG" id="bpor:BPO_0521"/>
<keyword evidence="1" id="KW-1133">Transmembrane helix</keyword>
<feature type="transmembrane region" description="Helical" evidence="1">
    <location>
        <begin position="41"/>
        <end position="62"/>
    </location>
</feature>
<keyword evidence="3" id="KW-1185">Reference proteome</keyword>
<dbReference type="AlphaFoldDB" id="A0AAU0EYE3"/>
<keyword evidence="1" id="KW-0812">Transmembrane</keyword>
<evidence type="ECO:0000256" key="1">
    <source>
        <dbReference type="SAM" id="Phobius"/>
    </source>
</evidence>
<proteinExistence type="predicted"/>
<evidence type="ECO:0000313" key="3">
    <source>
        <dbReference type="Proteomes" id="UP001432059"/>
    </source>
</evidence>
<dbReference type="Proteomes" id="UP001432059">
    <property type="component" value="Chromosome"/>
</dbReference>
<evidence type="ECO:0008006" key="4">
    <source>
        <dbReference type="Google" id="ProtNLM"/>
    </source>
</evidence>
<protein>
    <recommendedName>
        <fullName evidence="4">Beta-carotene 15,15'-monooxygenase</fullName>
    </recommendedName>
</protein>
<feature type="transmembrane region" description="Helical" evidence="1">
    <location>
        <begin position="176"/>
        <end position="198"/>
    </location>
</feature>
<feature type="transmembrane region" description="Helical" evidence="1">
    <location>
        <begin position="91"/>
        <end position="113"/>
    </location>
</feature>
<name>A0AAU0EYE3_9FLAO</name>
<dbReference type="EMBL" id="CP136426">
    <property type="protein sequence ID" value="WOC51168.1"/>
    <property type="molecule type" value="Genomic_DNA"/>
</dbReference>
<organism evidence="2 3">
    <name type="scientific">Bergeyella porcorum</name>
    <dbReference type="NCBI Taxonomy" id="1735111"/>
    <lineage>
        <taxon>Bacteria</taxon>
        <taxon>Pseudomonadati</taxon>
        <taxon>Bacteroidota</taxon>
        <taxon>Flavobacteriia</taxon>
        <taxon>Flavobacteriales</taxon>
        <taxon>Weeksellaceae</taxon>
        <taxon>Bergeyella</taxon>
    </lineage>
</organism>
<gene>
    <name evidence="2" type="ORF">BPO_0521</name>
</gene>
<keyword evidence="1" id="KW-0472">Membrane</keyword>
<reference evidence="2" key="1">
    <citation type="submission" date="2023-10" db="EMBL/GenBank/DDBJ databases">
        <title>Characterization and whole genome sequencing of a novel strain of Bergeyella porcorum QD2021 isolated from pig.</title>
        <authorList>
            <person name="Liu G."/>
            <person name="Chen C."/>
            <person name="Han X."/>
        </authorList>
    </citation>
    <scope>NUCLEOTIDE SEQUENCE</scope>
    <source>
        <strain evidence="2">QD2021</strain>
    </source>
</reference>
<sequence length="223" mass="26097">MPDFDIDSLKQQWQAQKISNPYSHSEIQNLLNKKSRNYVKYILWISVIEFLVILGSNLLHLVQVDKYHSFFKMLEDLGITVTDTLVQQYNAIYITMQVISLLVTGFFIFKFYFGYKGIKIEENLKQFILKIIYFRKTVNLFIFINIVLFVIYVITLVGFVIGYSSFQNIEIESARALRFIVALSIGIGLCITLALIYYRIVYGILVKRLGKNLKQLQEMDNQQ</sequence>